<evidence type="ECO:0000313" key="2">
    <source>
        <dbReference type="EMBL" id="GGM34959.1"/>
    </source>
</evidence>
<evidence type="ECO:0000313" key="3">
    <source>
        <dbReference type="Proteomes" id="UP000642070"/>
    </source>
</evidence>
<dbReference type="RefSeq" id="WP_190251443.1">
    <property type="nucleotide sequence ID" value="NZ_BMPI01000018.1"/>
</dbReference>
<feature type="transmembrane region" description="Helical" evidence="1">
    <location>
        <begin position="140"/>
        <end position="161"/>
    </location>
</feature>
<organism evidence="2 3">
    <name type="scientific">Dactylosporangium sucinum</name>
    <dbReference type="NCBI Taxonomy" id="1424081"/>
    <lineage>
        <taxon>Bacteria</taxon>
        <taxon>Bacillati</taxon>
        <taxon>Actinomycetota</taxon>
        <taxon>Actinomycetes</taxon>
        <taxon>Micromonosporales</taxon>
        <taxon>Micromonosporaceae</taxon>
        <taxon>Dactylosporangium</taxon>
    </lineage>
</organism>
<name>A0A917TRN8_9ACTN</name>
<keyword evidence="1" id="KW-0812">Transmembrane</keyword>
<evidence type="ECO:0008006" key="4">
    <source>
        <dbReference type="Google" id="ProtNLM"/>
    </source>
</evidence>
<keyword evidence="3" id="KW-1185">Reference proteome</keyword>
<feature type="transmembrane region" description="Helical" evidence="1">
    <location>
        <begin position="242"/>
        <end position="263"/>
    </location>
</feature>
<dbReference type="AlphaFoldDB" id="A0A917TRN8"/>
<evidence type="ECO:0000256" key="1">
    <source>
        <dbReference type="SAM" id="Phobius"/>
    </source>
</evidence>
<dbReference type="CDD" id="cd05709">
    <property type="entry name" value="S2P-M50"/>
    <property type="match status" value="1"/>
</dbReference>
<comment type="caution">
    <text evidence="2">The sequence shown here is derived from an EMBL/GenBank/DDBJ whole genome shotgun (WGS) entry which is preliminary data.</text>
</comment>
<reference evidence="2" key="1">
    <citation type="journal article" date="2014" name="Int. J. Syst. Evol. Microbiol.">
        <title>Complete genome sequence of Corynebacterium casei LMG S-19264T (=DSM 44701T), isolated from a smear-ripened cheese.</title>
        <authorList>
            <consortium name="US DOE Joint Genome Institute (JGI-PGF)"/>
            <person name="Walter F."/>
            <person name="Albersmeier A."/>
            <person name="Kalinowski J."/>
            <person name="Ruckert C."/>
        </authorList>
    </citation>
    <scope>NUCLEOTIDE SEQUENCE</scope>
    <source>
        <strain evidence="2">JCM 19831</strain>
    </source>
</reference>
<feature type="transmembrane region" description="Helical" evidence="1">
    <location>
        <begin position="181"/>
        <end position="199"/>
    </location>
</feature>
<proteinExistence type="predicted"/>
<reference evidence="2" key="2">
    <citation type="submission" date="2020-09" db="EMBL/GenBank/DDBJ databases">
        <authorList>
            <person name="Sun Q."/>
            <person name="Ohkuma M."/>
        </authorList>
    </citation>
    <scope>NUCLEOTIDE SEQUENCE</scope>
    <source>
        <strain evidence="2">JCM 19831</strain>
    </source>
</reference>
<dbReference type="EMBL" id="BMPI01000018">
    <property type="protein sequence ID" value="GGM34959.1"/>
    <property type="molecule type" value="Genomic_DNA"/>
</dbReference>
<feature type="transmembrane region" description="Helical" evidence="1">
    <location>
        <begin position="275"/>
        <end position="292"/>
    </location>
</feature>
<keyword evidence="1" id="KW-0472">Membrane</keyword>
<feature type="transmembrane region" description="Helical" evidence="1">
    <location>
        <begin position="350"/>
        <end position="369"/>
    </location>
</feature>
<sequence>MTSAQLEGRRVARGADVVLGPGFLRGPAVTHMVKNQATGDRFEIGPREYFVLSRLDGQRTLGEIGDEYAATFQRRLADASWGQLLGLLAAKNLLAGLPDRPAGPAKPARKGFERIGPMRGRYVFGDPSGLVARVYRRISWVYRAPVLGPLLVVLAGMDVWLAAHLPSLVSGLSTLVRQPPLAMVVAVLLWAGAAGHEFAHGLTCRHYGGNASAIGVRWSGPVVAAFCIVDDVMLFPSRRARVATAASGVVANHVFLLPFFALWLALPAHDVTRDAIGALLLLGLGQALFNYLPVPTLDGYHMLAHLLRLSNLAEESRRYTRLRVTALLGRRPGPDGYPRWLRRCYLGFDAWVRLARTAFVVAVVLIAYAVLPVAVASGLTGVLALFIAGRWYAGRKALKKGSAA</sequence>
<dbReference type="Proteomes" id="UP000642070">
    <property type="component" value="Unassembled WGS sequence"/>
</dbReference>
<gene>
    <name evidence="2" type="ORF">GCM10007977_040580</name>
</gene>
<keyword evidence="1" id="KW-1133">Transmembrane helix</keyword>
<accession>A0A917TRN8</accession>
<protein>
    <recommendedName>
        <fullName evidence="4">Peptide zinc metalloprotease protein</fullName>
    </recommendedName>
</protein>